<dbReference type="OrthoDB" id="10460776at2759"/>
<comment type="caution">
    <text evidence="1">The sequence shown here is derived from an EMBL/GenBank/DDBJ whole genome shotgun (WGS) entry which is preliminary data.</text>
</comment>
<name>A0A232EE19_9HYME</name>
<organism evidence="1 2">
    <name type="scientific">Trichomalopsis sarcophagae</name>
    <dbReference type="NCBI Taxonomy" id="543379"/>
    <lineage>
        <taxon>Eukaryota</taxon>
        <taxon>Metazoa</taxon>
        <taxon>Ecdysozoa</taxon>
        <taxon>Arthropoda</taxon>
        <taxon>Hexapoda</taxon>
        <taxon>Insecta</taxon>
        <taxon>Pterygota</taxon>
        <taxon>Neoptera</taxon>
        <taxon>Endopterygota</taxon>
        <taxon>Hymenoptera</taxon>
        <taxon>Apocrita</taxon>
        <taxon>Proctotrupomorpha</taxon>
        <taxon>Chalcidoidea</taxon>
        <taxon>Pteromalidae</taxon>
        <taxon>Pteromalinae</taxon>
        <taxon>Trichomalopsis</taxon>
    </lineage>
</organism>
<evidence type="ECO:0000313" key="2">
    <source>
        <dbReference type="Proteomes" id="UP000215335"/>
    </source>
</evidence>
<evidence type="ECO:0000313" key="1">
    <source>
        <dbReference type="EMBL" id="OXU16583.1"/>
    </source>
</evidence>
<sequence>MTEYVKYCVDYYEKKEEPGYKEGRNRYDIRYGNEVYLGEGVLVNLLHWELLQTHKPQIFLVELALLIWRETNLCNRTLDLTRGVKNIPNRSPVKLIEKDLLRLLI</sequence>
<reference evidence="1 2" key="1">
    <citation type="journal article" date="2017" name="Curr. Biol.">
        <title>The Evolution of Venom by Co-option of Single-Copy Genes.</title>
        <authorList>
            <person name="Martinson E.O."/>
            <person name="Mrinalini"/>
            <person name="Kelkar Y.D."/>
            <person name="Chang C.H."/>
            <person name="Werren J.H."/>
        </authorList>
    </citation>
    <scope>NUCLEOTIDE SEQUENCE [LARGE SCALE GENOMIC DNA]</scope>
    <source>
        <strain evidence="1 2">Alberta</strain>
        <tissue evidence="1">Whole body</tissue>
    </source>
</reference>
<keyword evidence="2" id="KW-1185">Reference proteome</keyword>
<accession>A0A232EE19</accession>
<dbReference type="EMBL" id="NNAY01005713">
    <property type="protein sequence ID" value="OXU16583.1"/>
    <property type="molecule type" value="Genomic_DNA"/>
</dbReference>
<dbReference type="AlphaFoldDB" id="A0A232EE19"/>
<gene>
    <name evidence="1" type="ORF">TSAR_016897</name>
</gene>
<feature type="non-terminal residue" evidence="1">
    <location>
        <position position="105"/>
    </location>
</feature>
<dbReference type="Proteomes" id="UP000215335">
    <property type="component" value="Unassembled WGS sequence"/>
</dbReference>
<protein>
    <submittedName>
        <fullName evidence="1">Uncharacterized protein</fullName>
    </submittedName>
</protein>
<proteinExistence type="predicted"/>